<protein>
    <submittedName>
        <fullName evidence="1">Uncharacterized protein</fullName>
    </submittedName>
</protein>
<organism evidence="1 2">
    <name type="scientific">Thermogemmata fonticola</name>
    <dbReference type="NCBI Taxonomy" id="2755323"/>
    <lineage>
        <taxon>Bacteria</taxon>
        <taxon>Pseudomonadati</taxon>
        <taxon>Planctomycetota</taxon>
        <taxon>Planctomycetia</taxon>
        <taxon>Gemmatales</taxon>
        <taxon>Gemmataceae</taxon>
        <taxon>Thermogemmata</taxon>
    </lineage>
</organism>
<accession>A0A7V9ACA9</accession>
<dbReference type="Proteomes" id="UP000542342">
    <property type="component" value="Unassembled WGS sequence"/>
</dbReference>
<gene>
    <name evidence="1" type="ORF">H0921_11840</name>
</gene>
<dbReference type="EMBL" id="JACEFB010000008">
    <property type="protein sequence ID" value="MBA2226853.1"/>
    <property type="molecule type" value="Genomic_DNA"/>
</dbReference>
<evidence type="ECO:0000313" key="2">
    <source>
        <dbReference type="Proteomes" id="UP000542342"/>
    </source>
</evidence>
<evidence type="ECO:0000313" key="1">
    <source>
        <dbReference type="EMBL" id="MBA2226853.1"/>
    </source>
</evidence>
<dbReference type="RefSeq" id="WP_194538292.1">
    <property type="nucleotide sequence ID" value="NZ_JACEFB010000008.1"/>
</dbReference>
<keyword evidence="2" id="KW-1185">Reference proteome</keyword>
<reference evidence="1 2" key="1">
    <citation type="submission" date="2020-07" db="EMBL/GenBank/DDBJ databases">
        <title>Thermogemmata thermophila gen. nov., sp. nov., a novel moderate thermophilic planctomycete from a Kamchatka hot spring.</title>
        <authorList>
            <person name="Elcheninov A.G."/>
            <person name="Podosokorskaya O.A."/>
            <person name="Kovaleva O.L."/>
            <person name="Novikov A."/>
            <person name="Bonch-Osmolovskaya E.A."/>
            <person name="Toshchakov S.V."/>
            <person name="Kublanov I.V."/>
        </authorList>
    </citation>
    <scope>NUCLEOTIDE SEQUENCE [LARGE SCALE GENOMIC DNA]</scope>
    <source>
        <strain evidence="1 2">2918</strain>
    </source>
</reference>
<comment type="caution">
    <text evidence="1">The sequence shown here is derived from an EMBL/GenBank/DDBJ whole genome shotgun (WGS) entry which is preliminary data.</text>
</comment>
<sequence length="58" mass="5992">MTQASIAAQHEQEVTNAFAAWQAAETQAWDAYQTALALLPGGPALAVRIGGPPAAEQT</sequence>
<name>A0A7V9ACA9_9BACT</name>
<proteinExistence type="predicted"/>
<dbReference type="AlphaFoldDB" id="A0A7V9ACA9"/>